<gene>
    <name evidence="2" type="ORF">MGAL_10B003739</name>
</gene>
<keyword evidence="1" id="KW-0812">Transmembrane</keyword>
<dbReference type="AlphaFoldDB" id="A0A8B6FKT8"/>
<keyword evidence="3" id="KW-1185">Reference proteome</keyword>
<comment type="caution">
    <text evidence="2">The sequence shown here is derived from an EMBL/GenBank/DDBJ whole genome shotgun (WGS) entry which is preliminary data.</text>
</comment>
<proteinExistence type="predicted"/>
<protein>
    <recommendedName>
        <fullName evidence="4">Major facilitator superfamily (MFS) profile domain-containing protein</fullName>
    </recommendedName>
</protein>
<dbReference type="Proteomes" id="UP000596742">
    <property type="component" value="Unassembled WGS sequence"/>
</dbReference>
<name>A0A8B6FKT8_MYTGA</name>
<dbReference type="EMBL" id="UYJE01007096">
    <property type="protein sequence ID" value="VDI51799.1"/>
    <property type="molecule type" value="Genomic_DNA"/>
</dbReference>
<dbReference type="InterPro" id="IPR036259">
    <property type="entry name" value="MFS_trans_sf"/>
</dbReference>
<feature type="transmembrane region" description="Helical" evidence="1">
    <location>
        <begin position="29"/>
        <end position="50"/>
    </location>
</feature>
<organism evidence="2 3">
    <name type="scientific">Mytilus galloprovincialis</name>
    <name type="common">Mediterranean mussel</name>
    <dbReference type="NCBI Taxonomy" id="29158"/>
    <lineage>
        <taxon>Eukaryota</taxon>
        <taxon>Metazoa</taxon>
        <taxon>Spiralia</taxon>
        <taxon>Lophotrochozoa</taxon>
        <taxon>Mollusca</taxon>
        <taxon>Bivalvia</taxon>
        <taxon>Autobranchia</taxon>
        <taxon>Pteriomorphia</taxon>
        <taxon>Mytilida</taxon>
        <taxon>Mytiloidea</taxon>
        <taxon>Mytilidae</taxon>
        <taxon>Mytilinae</taxon>
        <taxon>Mytilus</taxon>
    </lineage>
</organism>
<dbReference type="OrthoDB" id="6111965at2759"/>
<dbReference type="Gene3D" id="1.20.1250.20">
    <property type="entry name" value="MFS general substrate transporter like domains"/>
    <property type="match status" value="1"/>
</dbReference>
<evidence type="ECO:0008006" key="4">
    <source>
        <dbReference type="Google" id="ProtNLM"/>
    </source>
</evidence>
<keyword evidence="1" id="KW-1133">Transmembrane helix</keyword>
<evidence type="ECO:0000313" key="3">
    <source>
        <dbReference type="Proteomes" id="UP000596742"/>
    </source>
</evidence>
<keyword evidence="1" id="KW-0472">Membrane</keyword>
<reference evidence="2" key="1">
    <citation type="submission" date="2018-11" db="EMBL/GenBank/DDBJ databases">
        <authorList>
            <person name="Alioto T."/>
            <person name="Alioto T."/>
        </authorList>
    </citation>
    <scope>NUCLEOTIDE SEQUENCE</scope>
</reference>
<evidence type="ECO:0000256" key="1">
    <source>
        <dbReference type="SAM" id="Phobius"/>
    </source>
</evidence>
<dbReference type="SUPFAM" id="SSF103473">
    <property type="entry name" value="MFS general substrate transporter"/>
    <property type="match status" value="1"/>
</dbReference>
<sequence>MYFIGGTGNIVGPPVAGFVIDHGGTYENSFVLCGVLFLLASVFTLISSNWRGPTKDIVREEVSCNNHEDQSHNMCNAKKFNISLEEIQTNVCPQKDQIDENDHLITEV</sequence>
<accession>A0A8B6FKT8</accession>
<evidence type="ECO:0000313" key="2">
    <source>
        <dbReference type="EMBL" id="VDI51799.1"/>
    </source>
</evidence>